<dbReference type="EMBL" id="HG937516">
    <property type="protein sequence ID" value="CDN40408.1"/>
    <property type="molecule type" value="Genomic_DNA"/>
</dbReference>
<dbReference type="InterPro" id="IPR001719">
    <property type="entry name" value="AP_endonuc_2"/>
</dbReference>
<dbReference type="FunFam" id="3.20.20.150:FF:000001">
    <property type="entry name" value="Probable endonuclease 4"/>
    <property type="match status" value="1"/>
</dbReference>
<dbReference type="AlphaFoldDB" id="A0A292II83"/>
<gene>
    <name evidence="7" type="primary">nfo</name>
    <name evidence="9" type="ORF">MAMA39_02870</name>
</gene>
<keyword evidence="7" id="KW-0255">Endonuclease</keyword>
<comment type="cofactor">
    <cofactor evidence="7">
        <name>Zn(2+)</name>
        <dbReference type="ChEBI" id="CHEBI:29105"/>
    </cofactor>
    <text evidence="7">Binds 3 Zn(2+) ions.</text>
</comment>
<keyword evidence="5 7" id="KW-0862">Zinc</keyword>
<evidence type="ECO:0000256" key="7">
    <source>
        <dbReference type="HAMAP-Rule" id="MF_00152"/>
    </source>
</evidence>
<evidence type="ECO:0000256" key="1">
    <source>
        <dbReference type="ARBA" id="ARBA00005340"/>
    </source>
</evidence>
<feature type="binding site" evidence="7">
    <location>
        <position position="220"/>
    </location>
    <ligand>
        <name>Zn(2+)</name>
        <dbReference type="ChEBI" id="CHEBI:29105"/>
        <label>2</label>
    </ligand>
</feature>
<keyword evidence="3 7" id="KW-0227">DNA damage</keyword>
<accession>A0A292II83</accession>
<dbReference type="PROSITE" id="PS00731">
    <property type="entry name" value="AP_NUCLEASE_F2_3"/>
    <property type="match status" value="1"/>
</dbReference>
<dbReference type="EC" id="3.1.21.2" evidence="7"/>
<sequence length="296" mass="33102">MVMNENKYLLGSHVAMKAPEYLLGSVKEALSYHANAFMIYTGPPQNTLRKNLEELKIISAQELWKEKGRALDNIIVHAPYIINLASADAAKRQFGVDFFIKEVERTAAIGAKYIVLHPGSAINTTPDLAIKNLIQSLNQVISNTKDVVICLETMAGKGNEIGKNFDQLQAIIAKITNKKRIGVCLDTCHVHDAGYDLAKTEQLFKEIKKTIGLEQIKVIHFNDSLSEINSHKDRHANIGYGKIGFNVLLNLLNCKQFANLPVILETPYVDDQPPYAQEIMMLNNQTFHDPFPSKKS</sequence>
<feature type="binding site" evidence="7">
    <location>
        <position position="152"/>
    </location>
    <ligand>
        <name>Zn(2+)</name>
        <dbReference type="ChEBI" id="CHEBI:29105"/>
        <label>2</label>
    </ligand>
</feature>
<feature type="binding site" evidence="7">
    <location>
        <position position="152"/>
    </location>
    <ligand>
        <name>Zn(2+)</name>
        <dbReference type="ChEBI" id="CHEBI:29105"/>
        <label>1</label>
    </ligand>
</feature>
<comment type="function">
    <text evidence="7">Endonuclease IV plays a role in DNA repair. It cleaves phosphodiester bonds at apurinic or apyrimidinic (AP) sites, generating a 3'-hydroxyl group and a 5'-terminal sugar phosphate.</text>
</comment>
<keyword evidence="6 7" id="KW-0234">DNA repair</keyword>
<dbReference type="Proteomes" id="UP000261764">
    <property type="component" value="Chromosome I"/>
</dbReference>
<name>A0A292II83_9MOLU</name>
<dbReference type="CDD" id="cd00019">
    <property type="entry name" value="AP2Ec"/>
    <property type="match status" value="1"/>
</dbReference>
<dbReference type="PROSITE" id="PS00730">
    <property type="entry name" value="AP_NUCLEASE_F2_2"/>
    <property type="match status" value="1"/>
</dbReference>
<dbReference type="SMART" id="SM00518">
    <property type="entry name" value="AP2Ec"/>
    <property type="match status" value="1"/>
</dbReference>
<dbReference type="GO" id="GO:0006284">
    <property type="term" value="P:base-excision repair"/>
    <property type="evidence" value="ECO:0007669"/>
    <property type="project" value="TreeGrafter"/>
</dbReference>
<evidence type="ECO:0000313" key="10">
    <source>
        <dbReference type="Proteomes" id="UP000261764"/>
    </source>
</evidence>
<dbReference type="SUPFAM" id="SSF51658">
    <property type="entry name" value="Xylose isomerase-like"/>
    <property type="match status" value="1"/>
</dbReference>
<feature type="domain" description="Xylose isomerase-like TIM barrel" evidence="8">
    <location>
        <begin position="28"/>
        <end position="283"/>
    </location>
</feature>
<feature type="binding site" evidence="7">
    <location>
        <position position="117"/>
    </location>
    <ligand>
        <name>Zn(2+)</name>
        <dbReference type="ChEBI" id="CHEBI:29105"/>
        <label>1</label>
    </ligand>
</feature>
<dbReference type="PROSITE" id="PS00729">
    <property type="entry name" value="AP_NUCLEASE_F2_1"/>
    <property type="match status" value="1"/>
</dbReference>
<feature type="binding site" evidence="7">
    <location>
        <position position="189"/>
    </location>
    <ligand>
        <name>Zn(2+)</name>
        <dbReference type="ChEBI" id="CHEBI:29105"/>
        <label>3</label>
    </ligand>
</feature>
<dbReference type="GO" id="GO:0008081">
    <property type="term" value="F:phosphoric diester hydrolase activity"/>
    <property type="evidence" value="ECO:0007669"/>
    <property type="project" value="TreeGrafter"/>
</dbReference>
<dbReference type="PROSITE" id="PS51432">
    <property type="entry name" value="AP_NUCLEASE_F2_4"/>
    <property type="match status" value="1"/>
</dbReference>
<dbReference type="NCBIfam" id="NF002196">
    <property type="entry name" value="PRK01060.1-1"/>
    <property type="match status" value="1"/>
</dbReference>
<feature type="binding site" evidence="7">
    <location>
        <position position="233"/>
    </location>
    <ligand>
        <name>Zn(2+)</name>
        <dbReference type="ChEBI" id="CHEBI:29105"/>
        <label>3</label>
    </ligand>
</feature>
<evidence type="ECO:0000256" key="3">
    <source>
        <dbReference type="ARBA" id="ARBA00022763"/>
    </source>
</evidence>
<dbReference type="GO" id="GO:0003677">
    <property type="term" value="F:DNA binding"/>
    <property type="evidence" value="ECO:0007669"/>
    <property type="project" value="InterPro"/>
</dbReference>
<keyword evidence="10" id="KW-1185">Reference proteome</keyword>
<evidence type="ECO:0000256" key="6">
    <source>
        <dbReference type="ARBA" id="ARBA00023204"/>
    </source>
</evidence>
<dbReference type="GO" id="GO:0003906">
    <property type="term" value="F:DNA-(apurinic or apyrimidinic site) endonuclease activity"/>
    <property type="evidence" value="ECO:0007669"/>
    <property type="project" value="TreeGrafter"/>
</dbReference>
<comment type="catalytic activity">
    <reaction evidence="7">
        <text>Endonucleolytic cleavage to 5'-phosphooligonucleotide end-products.</text>
        <dbReference type="EC" id="3.1.21.2"/>
    </reaction>
</comment>
<comment type="similarity">
    <text evidence="1 7">Belongs to the AP endonuclease 2 family.</text>
</comment>
<organism evidence="9 10">
    <name type="scientific">Mycoplasma amphoriforme A39</name>
    <dbReference type="NCBI Taxonomy" id="572419"/>
    <lineage>
        <taxon>Bacteria</taxon>
        <taxon>Bacillati</taxon>
        <taxon>Mycoplasmatota</taxon>
        <taxon>Mollicutes</taxon>
        <taxon>Mycoplasmataceae</taxon>
        <taxon>Mycoplasma</taxon>
    </lineage>
</organism>
<feature type="binding site" evidence="7">
    <location>
        <position position="77"/>
    </location>
    <ligand>
        <name>Zn(2+)</name>
        <dbReference type="ChEBI" id="CHEBI:29105"/>
        <label>1</label>
    </ligand>
</feature>
<evidence type="ECO:0000259" key="8">
    <source>
        <dbReference type="Pfam" id="PF01261"/>
    </source>
</evidence>
<dbReference type="GO" id="GO:0008833">
    <property type="term" value="F:deoxyribonuclease IV (phage-T4-induced) activity"/>
    <property type="evidence" value="ECO:0007669"/>
    <property type="project" value="UniProtKB-UniRule"/>
</dbReference>
<evidence type="ECO:0000256" key="2">
    <source>
        <dbReference type="ARBA" id="ARBA00022723"/>
    </source>
</evidence>
<feature type="binding site" evidence="7">
    <location>
        <position position="186"/>
    </location>
    <ligand>
        <name>Zn(2+)</name>
        <dbReference type="ChEBI" id="CHEBI:29105"/>
        <label>2</label>
    </ligand>
</feature>
<dbReference type="Pfam" id="PF01261">
    <property type="entry name" value="AP_endonuc_2"/>
    <property type="match status" value="1"/>
</dbReference>
<evidence type="ECO:0000256" key="4">
    <source>
        <dbReference type="ARBA" id="ARBA00022801"/>
    </source>
</evidence>
<dbReference type="InterPro" id="IPR036237">
    <property type="entry name" value="Xyl_isomerase-like_sf"/>
</dbReference>
<reference evidence="9 10" key="1">
    <citation type="journal article" date="2015" name="Clin. Infect. Dis.">
        <title>Genomic Investigations unmask Mycoplasma amphoriforme, a new respiratory pathogen.</title>
        <authorList>
            <person name="Gillespie S.H."/>
            <person name="Ling C.L."/>
            <person name="Oravcova K."/>
            <person name="Pinheiro M."/>
            <person name="Wells L."/>
            <person name="Bryant J.M."/>
            <person name="McHugh T.D."/>
            <person name="Bebear C."/>
            <person name="Webster D."/>
            <person name="Harris S.R."/>
            <person name="Seth-Smith H.M."/>
            <person name="Thomson N.R."/>
        </authorList>
    </citation>
    <scope>NUCLEOTIDE SEQUENCE [LARGE SCALE GENOMIC DNA]</scope>
    <source>
        <strain evidence="9 10">A39</strain>
    </source>
</reference>
<dbReference type="Gene3D" id="3.20.20.150">
    <property type="entry name" value="Divalent-metal-dependent TIM barrel enzymes"/>
    <property type="match status" value="1"/>
</dbReference>
<evidence type="ECO:0000256" key="5">
    <source>
        <dbReference type="ARBA" id="ARBA00022833"/>
    </source>
</evidence>
<keyword evidence="2 7" id="KW-0479">Metal-binding</keyword>
<feature type="binding site" evidence="7">
    <location>
        <position position="235"/>
    </location>
    <ligand>
        <name>Zn(2+)</name>
        <dbReference type="ChEBI" id="CHEBI:29105"/>
        <label>3</label>
    </ligand>
</feature>
<dbReference type="InterPro" id="IPR018246">
    <property type="entry name" value="AP_endonuc_F2_Zn_BS"/>
</dbReference>
<dbReference type="PANTHER" id="PTHR21445">
    <property type="entry name" value="ENDONUCLEASE IV ENDODEOXYRIBONUCLEASE IV"/>
    <property type="match status" value="1"/>
</dbReference>
<dbReference type="HAMAP" id="MF_00152">
    <property type="entry name" value="Nfo"/>
    <property type="match status" value="1"/>
</dbReference>
<keyword evidence="4 7" id="KW-0378">Hydrolase</keyword>
<dbReference type="KEGG" id="mamp:MAMA39_02870"/>
<feature type="binding site" evidence="7">
    <location>
        <position position="265"/>
    </location>
    <ligand>
        <name>Zn(2+)</name>
        <dbReference type="ChEBI" id="CHEBI:29105"/>
        <label>2</label>
    </ligand>
</feature>
<dbReference type="GO" id="GO:0008270">
    <property type="term" value="F:zinc ion binding"/>
    <property type="evidence" value="ECO:0007669"/>
    <property type="project" value="UniProtKB-UniRule"/>
</dbReference>
<dbReference type="PANTHER" id="PTHR21445:SF0">
    <property type="entry name" value="APURINIC-APYRIMIDINIC ENDONUCLEASE"/>
    <property type="match status" value="1"/>
</dbReference>
<evidence type="ECO:0000313" key="9">
    <source>
        <dbReference type="EMBL" id="CDN40408.1"/>
    </source>
</evidence>
<keyword evidence="7" id="KW-0540">Nuclease</keyword>
<dbReference type="InterPro" id="IPR013022">
    <property type="entry name" value="Xyl_isomerase-like_TIM-brl"/>
</dbReference>
<dbReference type="NCBIfam" id="TIGR00587">
    <property type="entry name" value="nfo"/>
    <property type="match status" value="1"/>
</dbReference>
<protein>
    <recommendedName>
        <fullName evidence="7">Probable endonuclease 4</fullName>
        <ecNumber evidence="7">3.1.21.2</ecNumber>
    </recommendedName>
    <alternativeName>
        <fullName evidence="7">Endodeoxyribonuclease IV</fullName>
    </alternativeName>
    <alternativeName>
        <fullName evidence="7">Endonuclease IV</fullName>
    </alternativeName>
</protein>
<proteinExistence type="inferred from homology"/>